<dbReference type="GeneID" id="60062485"/>
<protein>
    <submittedName>
        <fullName evidence="1">Uncharacterized protein</fullName>
    </submittedName>
</protein>
<sequence>MKYIRIIGILILCLLLPLGMSAKRSKKRIPDKPVVADSILQNIFQFSPFYSRIIDEYKADLYLKGKLKVHKRNHLIRYVPSMFRFEKNVNDYMIESVSEMHYTAPDIYDRKIKAVSSTFPRDRGQIADIAEYLNMNIYSSSLMSDKLLSPLDKKASRYYTYLLDSVAGPNDCQKYKILIIPKFKGTQLVSGYMWVSDQVWTIRQLYIEGVYDVINFKVNIIMGEEGDEEFLPVRFDLNLIFKFLGNHLEMNCNAWMKYHEIHYYNQGEARRKSSKKHHHDLTESYQLTCDSAQLITDKDKFKELRPLPLSVDEDSLYKKFAMRRDTILHTPKKKKSKSIEFWGQLGDALISSYNVNLAGIGSVRCSPLINPVLFSYSHSRGFSYKQKFKYNRYFQHTGRLLRIVPQIGYNFTRKELYVKADTEFQYWPEKQAGFEINVGNGNRIYSSVVLDQLKQLPDSTFNFDKVELDYFKDVYLNLFHNIEVVNGLYIKAGVSIHWRYLANKKRLEVEKPLPEEDWLALKGIRSEYNTFAPRVRIEWTPGMYYYMNGHRKMNVGSKMPTFTLDYERGIKGVLGSTGSHERWEVDVQQNLKLGGIRSLGYRIGGGMFTEQNDVYFVDFANFSRHNLPEGWNDEIGGTFQLLDGRWYNSSRQYWRGNLTYESPFILLKPLNRWLGMIQQERLYAGVLFMPHLNPYIELGYGIGTHIFDVGAFVSTINGRFDTFGFKFTFELFNK</sequence>
<comment type="caution">
    <text evidence="1">The sequence shown here is derived from an EMBL/GenBank/DDBJ whole genome shotgun (WGS) entry which is preliminary data.</text>
</comment>
<dbReference type="HOGENOM" id="CLU_021511_0_0_10"/>
<proteinExistence type="predicted"/>
<dbReference type="InterPro" id="IPR043741">
    <property type="entry name" value="DUF5686"/>
</dbReference>
<evidence type="ECO:0000313" key="1">
    <source>
        <dbReference type="EMBL" id="EOA55542.1"/>
    </source>
</evidence>
<dbReference type="OrthoDB" id="983143at2"/>
<accession>U6RHL2</accession>
<keyword evidence="2" id="KW-1185">Reference proteome</keyword>
<dbReference type="RefSeq" id="WP_005939212.1">
    <property type="nucleotide sequence ID" value="NZ_KB890375.1"/>
</dbReference>
<organism evidence="1 2">
    <name type="scientific">Phocaeicola massiliensis B84634 = Timone 84634 = DSM 17679 = JCM 13223</name>
    <dbReference type="NCBI Taxonomy" id="1121098"/>
    <lineage>
        <taxon>Bacteria</taxon>
        <taxon>Pseudomonadati</taxon>
        <taxon>Bacteroidota</taxon>
        <taxon>Bacteroidia</taxon>
        <taxon>Bacteroidales</taxon>
        <taxon>Bacteroidaceae</taxon>
        <taxon>Phocaeicola</taxon>
    </lineage>
</organism>
<dbReference type="EMBL" id="AQHY01000019">
    <property type="protein sequence ID" value="EOA55542.1"/>
    <property type="molecule type" value="Genomic_DNA"/>
</dbReference>
<name>U6RHL2_9BACT</name>
<dbReference type="eggNOG" id="ENOG502Z8XQ">
    <property type="taxonomic scope" value="Bacteria"/>
</dbReference>
<dbReference type="Proteomes" id="UP000017831">
    <property type="component" value="Unassembled WGS sequence"/>
</dbReference>
<dbReference type="Pfam" id="PF18939">
    <property type="entry name" value="DUF5686"/>
    <property type="match status" value="1"/>
</dbReference>
<dbReference type="AlphaFoldDB" id="U6RHL2"/>
<reference evidence="1 2" key="1">
    <citation type="submission" date="2013-04" db="EMBL/GenBank/DDBJ databases">
        <title>The Genome Sequence of Bacteroides massiliensis DSM 17679.</title>
        <authorList>
            <consortium name="The Broad Institute Genomics Platform"/>
            <person name="Earl A."/>
            <person name="Ward D."/>
            <person name="Feldgarden M."/>
            <person name="Gevers D."/>
            <person name="Martens E."/>
            <person name="Fenner L."/>
            <person name="Roux V."/>
            <person name="Mallet M.N."/>
            <person name="Raoult D."/>
            <person name="Walker B."/>
            <person name="Young S."/>
            <person name="Zeng Q."/>
            <person name="Gargeya S."/>
            <person name="Fitzgerald M."/>
            <person name="Haas B."/>
            <person name="Abouelleil A."/>
            <person name="Allen A.W."/>
            <person name="Alvarado L."/>
            <person name="Arachchi H.M."/>
            <person name="Berlin A.M."/>
            <person name="Chapman S.B."/>
            <person name="Gainer-Dewar J."/>
            <person name="Goldberg J."/>
            <person name="Griggs A."/>
            <person name="Gujja S."/>
            <person name="Hansen M."/>
            <person name="Howarth C."/>
            <person name="Imamovic A."/>
            <person name="Ireland A."/>
            <person name="Larimer J."/>
            <person name="McCowan C."/>
            <person name="Murphy C."/>
            <person name="Pearson M."/>
            <person name="Poon T.W."/>
            <person name="Priest M."/>
            <person name="Roberts A."/>
            <person name="Saif S."/>
            <person name="Shea T."/>
            <person name="Sisk P."/>
            <person name="Sykes S."/>
            <person name="Wortman J."/>
            <person name="Nusbaum C."/>
            <person name="Birren B."/>
        </authorList>
    </citation>
    <scope>NUCLEOTIDE SEQUENCE [LARGE SCALE GENOMIC DNA]</scope>
    <source>
        <strain evidence="2">B84634 / Timone 84634 / DSM 17679 / JCM 13223</strain>
    </source>
</reference>
<evidence type="ECO:0000313" key="2">
    <source>
        <dbReference type="Proteomes" id="UP000017831"/>
    </source>
</evidence>
<gene>
    <name evidence="1" type="ORF">HMPREF1534_01528</name>
</gene>
<dbReference type="STRING" id="1121098.HMPREF1534_01528"/>
<dbReference type="PATRIC" id="fig|1121098.3.peg.1548"/>